<keyword evidence="6" id="KW-1185">Reference proteome</keyword>
<proteinExistence type="predicted"/>
<evidence type="ECO:0000256" key="1">
    <source>
        <dbReference type="ARBA" id="ARBA00023015"/>
    </source>
</evidence>
<accession>A0A7K0DT12</accession>
<dbReference type="PANTHER" id="PTHR33204">
    <property type="entry name" value="TRANSCRIPTIONAL REGULATOR, MARR FAMILY"/>
    <property type="match status" value="1"/>
</dbReference>
<dbReference type="AlphaFoldDB" id="A0A7K0DT12"/>
<comment type="caution">
    <text evidence="5">The sequence shown here is derived from an EMBL/GenBank/DDBJ whole genome shotgun (WGS) entry which is preliminary data.</text>
</comment>
<name>A0A7K0DT12_9NOCA</name>
<dbReference type="PANTHER" id="PTHR33204:SF18">
    <property type="entry name" value="TRANSCRIPTIONAL REGULATORY PROTEIN"/>
    <property type="match status" value="1"/>
</dbReference>
<gene>
    <name evidence="5" type="ORF">NRB56_44510</name>
</gene>
<protein>
    <submittedName>
        <fullName evidence="5">Putative HTH-type transcriptional regulator</fullName>
    </submittedName>
</protein>
<keyword evidence="2" id="KW-0238">DNA-binding</keyword>
<organism evidence="5 6">
    <name type="scientific">Nocardia aurantia</name>
    <dbReference type="NCBI Taxonomy" id="2585199"/>
    <lineage>
        <taxon>Bacteria</taxon>
        <taxon>Bacillati</taxon>
        <taxon>Actinomycetota</taxon>
        <taxon>Actinomycetes</taxon>
        <taxon>Mycobacteriales</taxon>
        <taxon>Nocardiaceae</taxon>
        <taxon>Nocardia</taxon>
    </lineage>
</organism>
<dbReference type="Gene3D" id="1.10.10.10">
    <property type="entry name" value="Winged helix-like DNA-binding domain superfamily/Winged helix DNA-binding domain"/>
    <property type="match status" value="1"/>
</dbReference>
<sequence length="157" mass="17446">MDLVGDAWTPLVLREAFYGIRRFDDFQQELSIPRNTLADRLARLVAAGLLAKHAYETTPARYEYLLTESGRDFHGVLLVVTAWGDRWLSGEAGPPVTTHHDTCGHDTGAEVVCSHCGQPLAWDEVTSRPGPGYPAKLLSRPDVRRRFHLDPAPAEGR</sequence>
<dbReference type="InterPro" id="IPR002577">
    <property type="entry name" value="HTH_HxlR"/>
</dbReference>
<dbReference type="GO" id="GO:0003677">
    <property type="term" value="F:DNA binding"/>
    <property type="evidence" value="ECO:0007669"/>
    <property type="project" value="UniProtKB-KW"/>
</dbReference>
<dbReference type="SUPFAM" id="SSF46785">
    <property type="entry name" value="Winged helix' DNA-binding domain"/>
    <property type="match status" value="1"/>
</dbReference>
<evidence type="ECO:0000313" key="5">
    <source>
        <dbReference type="EMBL" id="MQY28866.1"/>
    </source>
</evidence>
<keyword evidence="3" id="KW-0804">Transcription</keyword>
<reference evidence="5 6" key="1">
    <citation type="submission" date="2019-10" db="EMBL/GenBank/DDBJ databases">
        <title>Nocardia macrotermitis sp. nov. and Nocardia aurantia sp. nov., isolated from the gut of fungus growing-termite Macrotermes natalensis.</title>
        <authorList>
            <person name="Benndorf R."/>
            <person name="Schwitalla J."/>
            <person name="Martin K."/>
            <person name="De Beer W."/>
            <person name="Kaster A.-K."/>
            <person name="Vollmers J."/>
            <person name="Poulsen M."/>
            <person name="Beemelmanns C."/>
        </authorList>
    </citation>
    <scope>NUCLEOTIDE SEQUENCE [LARGE SCALE GENOMIC DNA]</scope>
    <source>
        <strain evidence="5 6">RB56</strain>
    </source>
</reference>
<evidence type="ECO:0000256" key="3">
    <source>
        <dbReference type="ARBA" id="ARBA00023163"/>
    </source>
</evidence>
<dbReference type="Proteomes" id="UP000431401">
    <property type="component" value="Unassembled WGS sequence"/>
</dbReference>
<keyword evidence="1" id="KW-0805">Transcription regulation</keyword>
<dbReference type="Pfam" id="PF01638">
    <property type="entry name" value="HxlR"/>
    <property type="match status" value="1"/>
</dbReference>
<feature type="domain" description="HTH hxlR-type" evidence="4">
    <location>
        <begin position="1"/>
        <end position="92"/>
    </location>
</feature>
<evidence type="ECO:0000313" key="6">
    <source>
        <dbReference type="Proteomes" id="UP000431401"/>
    </source>
</evidence>
<evidence type="ECO:0000256" key="2">
    <source>
        <dbReference type="ARBA" id="ARBA00023125"/>
    </source>
</evidence>
<dbReference type="PROSITE" id="PS51118">
    <property type="entry name" value="HTH_HXLR"/>
    <property type="match status" value="1"/>
</dbReference>
<evidence type="ECO:0000259" key="4">
    <source>
        <dbReference type="PROSITE" id="PS51118"/>
    </source>
</evidence>
<dbReference type="InterPro" id="IPR036388">
    <property type="entry name" value="WH-like_DNA-bd_sf"/>
</dbReference>
<dbReference type="EMBL" id="WEGI01000009">
    <property type="protein sequence ID" value="MQY28866.1"/>
    <property type="molecule type" value="Genomic_DNA"/>
</dbReference>
<dbReference type="InterPro" id="IPR036390">
    <property type="entry name" value="WH_DNA-bd_sf"/>
</dbReference>